<keyword evidence="6 13" id="KW-0949">S-adenosyl-L-methionine</keyword>
<dbReference type="FunFam" id="2.40.10.240:FF:000002">
    <property type="entry name" value="S-adenosylmethionine:tRNA ribosyltransferase-isomerase"/>
    <property type="match status" value="1"/>
</dbReference>
<dbReference type="AlphaFoldDB" id="A0A223ASJ2"/>
<evidence type="ECO:0000256" key="7">
    <source>
        <dbReference type="ARBA" id="ARBA00022785"/>
    </source>
</evidence>
<keyword evidence="4 13" id="KW-0963">Cytoplasm</keyword>
<dbReference type="InterPro" id="IPR036100">
    <property type="entry name" value="QueA_sf"/>
</dbReference>
<accession>A0A223ASJ2</accession>
<evidence type="ECO:0000256" key="1">
    <source>
        <dbReference type="ARBA" id="ARBA00004496"/>
    </source>
</evidence>
<dbReference type="HAMAP" id="MF_00113">
    <property type="entry name" value="QueA"/>
    <property type="match status" value="1"/>
</dbReference>
<gene>
    <name evidence="13" type="primary">queA</name>
    <name evidence="14" type="ORF">AXF17_05375</name>
</gene>
<reference evidence="15" key="1">
    <citation type="submission" date="2016-05" db="EMBL/GenBank/DDBJ databases">
        <authorList>
            <person name="Holder M.E."/>
            <person name="Ajami N.J."/>
            <person name="Petrosino J.F."/>
        </authorList>
    </citation>
    <scope>NUCLEOTIDE SEQUENCE [LARGE SCALE GENOMIC DNA]</scope>
    <source>
        <strain evidence="15">ATCC 700696</strain>
    </source>
</reference>
<evidence type="ECO:0000256" key="8">
    <source>
        <dbReference type="ARBA" id="ARBA00052751"/>
    </source>
</evidence>
<keyword evidence="15" id="KW-1185">Reference proteome</keyword>
<name>A0A223ASJ2_9FIRM</name>
<dbReference type="SUPFAM" id="SSF111337">
    <property type="entry name" value="QueA-like"/>
    <property type="match status" value="1"/>
</dbReference>
<evidence type="ECO:0000256" key="5">
    <source>
        <dbReference type="ARBA" id="ARBA00022679"/>
    </source>
</evidence>
<dbReference type="Pfam" id="PF02547">
    <property type="entry name" value="Queuosine_synth"/>
    <property type="match status" value="1"/>
</dbReference>
<dbReference type="Gene3D" id="2.40.10.240">
    <property type="entry name" value="QueA-like"/>
    <property type="match status" value="1"/>
</dbReference>
<dbReference type="FunFam" id="3.40.1780.10:FF:000001">
    <property type="entry name" value="S-adenosylmethionine:tRNA ribosyltransferase-isomerase"/>
    <property type="match status" value="1"/>
</dbReference>
<dbReference type="InterPro" id="IPR042119">
    <property type="entry name" value="QueA_dom2"/>
</dbReference>
<evidence type="ECO:0000256" key="2">
    <source>
        <dbReference type="ARBA" id="ARBA00004691"/>
    </source>
</evidence>
<keyword evidence="7 13" id="KW-0671">Queuosine biosynthesis</keyword>
<evidence type="ECO:0000256" key="13">
    <source>
        <dbReference type="HAMAP-Rule" id="MF_00113"/>
    </source>
</evidence>
<keyword evidence="14" id="KW-0413">Isomerase</keyword>
<evidence type="ECO:0000256" key="10">
    <source>
        <dbReference type="ARBA" id="ARBA00066503"/>
    </source>
</evidence>
<dbReference type="GO" id="GO:0008616">
    <property type="term" value="P:tRNA queuosine(34) biosynthetic process"/>
    <property type="evidence" value="ECO:0007669"/>
    <property type="project" value="UniProtKB-UniRule"/>
</dbReference>
<evidence type="ECO:0000256" key="9">
    <source>
        <dbReference type="ARBA" id="ARBA00061210"/>
    </source>
</evidence>
<dbReference type="UniPathway" id="UPA00392"/>
<comment type="subcellular location">
    <subcellularLocation>
        <location evidence="1 13">Cytoplasm</location>
    </subcellularLocation>
</comment>
<evidence type="ECO:0000256" key="4">
    <source>
        <dbReference type="ARBA" id="ARBA00022490"/>
    </source>
</evidence>
<dbReference type="GO" id="GO:0051075">
    <property type="term" value="F:S-adenosylmethionine:tRNA ribosyltransferase-isomerase activity"/>
    <property type="evidence" value="ECO:0007669"/>
    <property type="project" value="UniProtKB-EC"/>
</dbReference>
<protein>
    <recommendedName>
        <fullName evidence="11 13">S-adenosylmethionine:tRNA ribosyltransferase-isomerase</fullName>
        <ecNumber evidence="10 13">2.4.99.17</ecNumber>
    </recommendedName>
    <alternativeName>
        <fullName evidence="12 13">Queuosine biosynthesis protein QueA</fullName>
    </alternativeName>
</protein>
<evidence type="ECO:0000313" key="15">
    <source>
        <dbReference type="Proteomes" id="UP000214689"/>
    </source>
</evidence>
<dbReference type="Proteomes" id="UP000214689">
    <property type="component" value="Chromosome"/>
</dbReference>
<sequence>MRLEDFDYELPKELIAQTPSLKRDECRLMVLDRTENSIKHKHFYDILDYLHEGDCLVVNDSRVIPARLYGTKEKTGAHIELLLIKRLNGDKWESLAKPGKRLKEGDTVILDENRLFKAHILGFKDEENGTRIIEFEYKGIFMERLEEIGSMPLPPYIERDAGNDDKERYQTVYSKVDGSVAAPTAGLHFTDELLEQLRAKGVEIAYVTLHVGIGTFRPVKVDNIEDHKMHFEEYTIEPETADTVNRAIREGRRVISVGTTSTRTLESAAKQVDGVWQIESGHSNTGIFIYPGYKYKVVDALITNFHLPKSTLIMLVSALYDREHILEAYEEAVRERYKFFSYGDAMFIK</sequence>
<dbReference type="EMBL" id="CP016199">
    <property type="protein sequence ID" value="ASS37917.1"/>
    <property type="molecule type" value="Genomic_DNA"/>
</dbReference>
<comment type="subunit">
    <text evidence="3 13">Monomer.</text>
</comment>
<dbReference type="EC" id="2.4.99.17" evidence="10 13"/>
<evidence type="ECO:0000256" key="12">
    <source>
        <dbReference type="ARBA" id="ARBA00076160"/>
    </source>
</evidence>
<dbReference type="NCBIfam" id="TIGR00113">
    <property type="entry name" value="queA"/>
    <property type="match status" value="1"/>
</dbReference>
<evidence type="ECO:0000313" key="14">
    <source>
        <dbReference type="EMBL" id="ASS37917.1"/>
    </source>
</evidence>
<dbReference type="OrthoDB" id="9805933at2"/>
<dbReference type="Gene3D" id="3.40.1780.10">
    <property type="entry name" value="QueA-like"/>
    <property type="match status" value="1"/>
</dbReference>
<comment type="similarity">
    <text evidence="9 13">Belongs to the QueA family.</text>
</comment>
<evidence type="ECO:0000256" key="3">
    <source>
        <dbReference type="ARBA" id="ARBA00011245"/>
    </source>
</evidence>
<keyword evidence="5 13" id="KW-0808">Transferase</keyword>
<organism evidence="14 15">
    <name type="scientific">Mogibacterium pumilum</name>
    <dbReference type="NCBI Taxonomy" id="86332"/>
    <lineage>
        <taxon>Bacteria</taxon>
        <taxon>Bacillati</taxon>
        <taxon>Bacillota</taxon>
        <taxon>Clostridia</taxon>
        <taxon>Peptostreptococcales</taxon>
        <taxon>Anaerovoracaceae</taxon>
        <taxon>Mogibacterium</taxon>
    </lineage>
</organism>
<dbReference type="PANTHER" id="PTHR30307:SF0">
    <property type="entry name" value="S-ADENOSYLMETHIONINE:TRNA RIBOSYLTRANSFERASE-ISOMERASE"/>
    <property type="match status" value="1"/>
</dbReference>
<dbReference type="InterPro" id="IPR042118">
    <property type="entry name" value="QueA_dom1"/>
</dbReference>
<comment type="pathway">
    <text evidence="2 13">tRNA modification; tRNA-queuosine biosynthesis.</text>
</comment>
<dbReference type="RefSeq" id="WP_094234151.1">
    <property type="nucleotide sequence ID" value="NZ_CP016199.1"/>
</dbReference>
<dbReference type="InterPro" id="IPR003699">
    <property type="entry name" value="QueA"/>
</dbReference>
<dbReference type="GO" id="GO:0005737">
    <property type="term" value="C:cytoplasm"/>
    <property type="evidence" value="ECO:0007669"/>
    <property type="project" value="UniProtKB-SubCell"/>
</dbReference>
<dbReference type="PANTHER" id="PTHR30307">
    <property type="entry name" value="S-ADENOSYLMETHIONINE:TRNA RIBOSYLTRANSFERASE-ISOMERASE"/>
    <property type="match status" value="1"/>
</dbReference>
<dbReference type="NCBIfam" id="NF001140">
    <property type="entry name" value="PRK00147.1"/>
    <property type="match status" value="1"/>
</dbReference>
<comment type="function">
    <text evidence="13">Transfers and isomerizes the ribose moiety from AdoMet to the 7-aminomethyl group of 7-deazaguanine (preQ1-tRNA) to give epoxyqueuosine (oQ-tRNA).</text>
</comment>
<proteinExistence type="inferred from homology"/>
<evidence type="ECO:0000256" key="11">
    <source>
        <dbReference type="ARBA" id="ARBA00069325"/>
    </source>
</evidence>
<comment type="catalytic activity">
    <reaction evidence="8 13">
        <text>7-aminomethyl-7-carbaguanosine(34) in tRNA + S-adenosyl-L-methionine = epoxyqueuosine(34) in tRNA + adenine + L-methionine + 2 H(+)</text>
        <dbReference type="Rhea" id="RHEA:32155"/>
        <dbReference type="Rhea" id="RHEA-COMP:10342"/>
        <dbReference type="Rhea" id="RHEA-COMP:18582"/>
        <dbReference type="ChEBI" id="CHEBI:15378"/>
        <dbReference type="ChEBI" id="CHEBI:16708"/>
        <dbReference type="ChEBI" id="CHEBI:57844"/>
        <dbReference type="ChEBI" id="CHEBI:59789"/>
        <dbReference type="ChEBI" id="CHEBI:82833"/>
        <dbReference type="ChEBI" id="CHEBI:194443"/>
        <dbReference type="EC" id="2.4.99.17"/>
    </reaction>
</comment>
<evidence type="ECO:0000256" key="6">
    <source>
        <dbReference type="ARBA" id="ARBA00022691"/>
    </source>
</evidence>